<organism evidence="1">
    <name type="scientific">Rhizophora mucronata</name>
    <name type="common">Asiatic mangrove</name>
    <dbReference type="NCBI Taxonomy" id="61149"/>
    <lineage>
        <taxon>Eukaryota</taxon>
        <taxon>Viridiplantae</taxon>
        <taxon>Streptophyta</taxon>
        <taxon>Embryophyta</taxon>
        <taxon>Tracheophyta</taxon>
        <taxon>Spermatophyta</taxon>
        <taxon>Magnoliopsida</taxon>
        <taxon>eudicotyledons</taxon>
        <taxon>Gunneridae</taxon>
        <taxon>Pentapetalae</taxon>
        <taxon>rosids</taxon>
        <taxon>fabids</taxon>
        <taxon>Malpighiales</taxon>
        <taxon>Rhizophoraceae</taxon>
        <taxon>Rhizophora</taxon>
    </lineage>
</organism>
<protein>
    <submittedName>
        <fullName evidence="1">RNA-binding KH domain protein</fullName>
    </submittedName>
</protein>
<proteinExistence type="predicted"/>
<accession>A0A2P2IMP6</accession>
<reference evidence="1" key="1">
    <citation type="submission" date="2018-02" db="EMBL/GenBank/DDBJ databases">
        <title>Rhizophora mucronata_Transcriptome.</title>
        <authorList>
            <person name="Meera S.P."/>
            <person name="Sreeshan A."/>
            <person name="Augustine A."/>
        </authorList>
    </citation>
    <scope>NUCLEOTIDE SEQUENCE</scope>
    <source>
        <tissue evidence="1">Leaf</tissue>
    </source>
</reference>
<dbReference type="AlphaFoldDB" id="A0A2P2IMP6"/>
<sequence length="36" mass="4332">MKNNRPQKQTHKLPIHQIQSKYPQLEYQFLAPAELL</sequence>
<name>A0A2P2IMP6_RHIMU</name>
<evidence type="ECO:0000313" key="1">
    <source>
        <dbReference type="EMBL" id="MBW82473.1"/>
    </source>
</evidence>
<dbReference type="EMBL" id="GGEC01001990">
    <property type="protein sequence ID" value="MBW82473.1"/>
    <property type="molecule type" value="Transcribed_RNA"/>
</dbReference>